<organism evidence="3 4">
    <name type="scientific">Roseibium aquae</name>
    <dbReference type="NCBI Taxonomy" id="1323746"/>
    <lineage>
        <taxon>Bacteria</taxon>
        <taxon>Pseudomonadati</taxon>
        <taxon>Pseudomonadota</taxon>
        <taxon>Alphaproteobacteria</taxon>
        <taxon>Hyphomicrobiales</taxon>
        <taxon>Stappiaceae</taxon>
        <taxon>Roseibium</taxon>
    </lineage>
</organism>
<accession>A0A916TKU0</accession>
<dbReference type="PANTHER" id="PTHR34136">
    <property type="match status" value="1"/>
</dbReference>
<sequence length="291" mass="32158">MRRGIGCGYIAANIKHAHTLLIARKDGRDQMVHDCADTAPEACAGRLAIGSLDILCLKREAAIGLIRSAISRGLKTDIAICNAHTLVTAFEDPDYAQTLNKMVLLNDGIGADLAARFLHGTRFPENLNGTDLIPALLEEIGLPLRIYLLGAAPAALAEARAAIGERFPDHRIVGSCDGYFSSTESDRICAEISALRPDLLLVAMGNPKQERFIVQNRPFLDATVTIGVGALFDFLSGKAVRAPGWMRIWGLEWLFRLSREPRRLFGRYVIGIPKFFFHIARLKRAQRRRTR</sequence>
<dbReference type="NCBIfam" id="TIGR00696">
    <property type="entry name" value="wecG_tagA_cpsF"/>
    <property type="match status" value="1"/>
</dbReference>
<dbReference type="AlphaFoldDB" id="A0A916TKU0"/>
<dbReference type="Pfam" id="PF03808">
    <property type="entry name" value="Glyco_tran_WecG"/>
    <property type="match status" value="1"/>
</dbReference>
<reference evidence="3" key="2">
    <citation type="submission" date="2020-09" db="EMBL/GenBank/DDBJ databases">
        <authorList>
            <person name="Sun Q."/>
            <person name="Zhou Y."/>
        </authorList>
    </citation>
    <scope>NUCLEOTIDE SEQUENCE</scope>
    <source>
        <strain evidence="3">CGMCC 1.12426</strain>
    </source>
</reference>
<dbReference type="GO" id="GO:0016758">
    <property type="term" value="F:hexosyltransferase activity"/>
    <property type="evidence" value="ECO:0007669"/>
    <property type="project" value="TreeGrafter"/>
</dbReference>
<dbReference type="EMBL" id="BMFA01000005">
    <property type="protein sequence ID" value="GGB48380.1"/>
    <property type="molecule type" value="Genomic_DNA"/>
</dbReference>
<evidence type="ECO:0000313" key="4">
    <source>
        <dbReference type="Proteomes" id="UP000605148"/>
    </source>
</evidence>
<evidence type="ECO:0000256" key="1">
    <source>
        <dbReference type="ARBA" id="ARBA00022676"/>
    </source>
</evidence>
<dbReference type="InterPro" id="IPR004629">
    <property type="entry name" value="WecG_TagA_CpsF"/>
</dbReference>
<evidence type="ECO:0000256" key="2">
    <source>
        <dbReference type="ARBA" id="ARBA00022679"/>
    </source>
</evidence>
<dbReference type="Proteomes" id="UP000605148">
    <property type="component" value="Unassembled WGS sequence"/>
</dbReference>
<protein>
    <submittedName>
        <fullName evidence="3">UDP-N-acetyl-D-mannosaminuronic acid transferase</fullName>
    </submittedName>
</protein>
<reference evidence="3" key="1">
    <citation type="journal article" date="2014" name="Int. J. Syst. Evol. Microbiol.">
        <title>Complete genome sequence of Corynebacterium casei LMG S-19264T (=DSM 44701T), isolated from a smear-ripened cheese.</title>
        <authorList>
            <consortium name="US DOE Joint Genome Institute (JGI-PGF)"/>
            <person name="Walter F."/>
            <person name="Albersmeier A."/>
            <person name="Kalinowski J."/>
            <person name="Ruckert C."/>
        </authorList>
    </citation>
    <scope>NUCLEOTIDE SEQUENCE</scope>
    <source>
        <strain evidence="3">CGMCC 1.12426</strain>
    </source>
</reference>
<keyword evidence="2 3" id="KW-0808">Transferase</keyword>
<comment type="caution">
    <text evidence="3">The sequence shown here is derived from an EMBL/GenBank/DDBJ whole genome shotgun (WGS) entry which is preliminary data.</text>
</comment>
<name>A0A916TKU0_9HYPH</name>
<keyword evidence="1" id="KW-0328">Glycosyltransferase</keyword>
<dbReference type="CDD" id="cd06533">
    <property type="entry name" value="Glyco_transf_WecG_TagA"/>
    <property type="match status" value="1"/>
</dbReference>
<keyword evidence="4" id="KW-1185">Reference proteome</keyword>
<proteinExistence type="predicted"/>
<dbReference type="PANTHER" id="PTHR34136:SF1">
    <property type="entry name" value="UDP-N-ACETYL-D-MANNOSAMINURONIC ACID TRANSFERASE"/>
    <property type="match status" value="1"/>
</dbReference>
<evidence type="ECO:0000313" key="3">
    <source>
        <dbReference type="EMBL" id="GGB48380.1"/>
    </source>
</evidence>
<gene>
    <name evidence="3" type="ORF">GCM10011316_20660</name>
</gene>